<name>A0A1L8EBN5_HAEIR</name>
<accession>A0A1L8EBN5</accession>
<feature type="transmembrane region" description="Helical" evidence="1">
    <location>
        <begin position="398"/>
        <end position="424"/>
    </location>
</feature>
<evidence type="ECO:0000256" key="1">
    <source>
        <dbReference type="SAM" id="Phobius"/>
    </source>
</evidence>
<dbReference type="Gene3D" id="3.80.10.10">
    <property type="entry name" value="Ribonuclease Inhibitor"/>
    <property type="match status" value="1"/>
</dbReference>
<dbReference type="SUPFAM" id="SSF52058">
    <property type="entry name" value="L domain-like"/>
    <property type="match status" value="1"/>
</dbReference>
<reference evidence="2" key="1">
    <citation type="submission" date="2017-01" db="EMBL/GenBank/DDBJ databases">
        <title>An insight into the sialome and mialome of the horn fly, Haematobia irritans.</title>
        <authorList>
            <person name="Breijo M."/>
            <person name="Boiani M."/>
            <person name="Ures X."/>
            <person name="Rocha S."/>
            <person name="Sequeira M."/>
            <person name="Ribeiro J.M."/>
        </authorList>
    </citation>
    <scope>NUCLEOTIDE SEQUENCE</scope>
</reference>
<dbReference type="EMBL" id="GFDG01002639">
    <property type="protein sequence ID" value="JAV16160.1"/>
    <property type="molecule type" value="Transcribed_RNA"/>
</dbReference>
<proteinExistence type="predicted"/>
<dbReference type="AlphaFoldDB" id="A0A1L8EBN5"/>
<sequence>MLTMIKRNWNIAYSYHGIRIWTTLLLSLILASQGWTGAIAVRRNVSCIPYEVQFTCDCAMSDEDLVLPPLIGSAYQLEIRNCKSLTIESNALKDTQHLHKITFKNVDDLVLNQYALSLPDYSSSTPLILSFEKVKVKLIDSLAINGQIEEITFIDSYLETVRPFAFNILKNNALRFTMDKVRIHRIDPQAFKKLVVEKIDIHDCIFLTNVPSKTFYDIEVTDSFSLNNVRFRTVHSKAFSFKMISKLTVANNYFEAVDAEWLEAFVTKSPQIRDNYFGNTSDIAFKAIRVHRDYGSSEKLELRFSNNTVHFPYDVQPLEFNNELTLNIKQLQYDNPYPCTDYDTNLQPPRPRTEFFNHYQHNIFFRQQADTSSSHRHSKENFKALHEIVAGDCKRFSYWIYIIIGIAILIVVIALIVAIACWHVSKKRKAKRKMDIIQPEPRTYKETQIVYQIENAGLLKTDF</sequence>
<keyword evidence="1" id="KW-0812">Transmembrane</keyword>
<protein>
    <submittedName>
        <fullName evidence="2">Uncharacterized protein</fullName>
    </submittedName>
</protein>
<keyword evidence="1" id="KW-0472">Membrane</keyword>
<keyword evidence="1" id="KW-1133">Transmembrane helix</keyword>
<organism evidence="2">
    <name type="scientific">Haematobia irritans</name>
    <name type="common">Horn fly</name>
    <name type="synonym">Conops irritans</name>
    <dbReference type="NCBI Taxonomy" id="7368"/>
    <lineage>
        <taxon>Eukaryota</taxon>
        <taxon>Metazoa</taxon>
        <taxon>Ecdysozoa</taxon>
        <taxon>Arthropoda</taxon>
        <taxon>Hexapoda</taxon>
        <taxon>Insecta</taxon>
        <taxon>Pterygota</taxon>
        <taxon>Neoptera</taxon>
        <taxon>Endopterygota</taxon>
        <taxon>Diptera</taxon>
        <taxon>Brachycera</taxon>
        <taxon>Muscomorpha</taxon>
        <taxon>Muscoidea</taxon>
        <taxon>Muscidae</taxon>
        <taxon>Haematobia</taxon>
    </lineage>
</organism>
<dbReference type="InterPro" id="IPR032675">
    <property type="entry name" value="LRR_dom_sf"/>
</dbReference>
<evidence type="ECO:0000313" key="2">
    <source>
        <dbReference type="EMBL" id="JAV16160.1"/>
    </source>
</evidence>